<dbReference type="InterPro" id="IPR002885">
    <property type="entry name" value="PPR_rpt"/>
</dbReference>
<feature type="repeat" description="PPR" evidence="3">
    <location>
        <begin position="325"/>
        <end position="359"/>
    </location>
</feature>
<feature type="repeat" description="PPR" evidence="3">
    <location>
        <begin position="395"/>
        <end position="425"/>
    </location>
</feature>
<gene>
    <name evidence="5" type="ORF">CEURO_LOCUS22587</name>
</gene>
<evidence type="ECO:0000256" key="3">
    <source>
        <dbReference type="PROSITE-ProRule" id="PRU00708"/>
    </source>
</evidence>
<dbReference type="NCBIfam" id="TIGR00756">
    <property type="entry name" value="PPR"/>
    <property type="match status" value="6"/>
</dbReference>
<feature type="repeat" description="PPR" evidence="3">
    <location>
        <begin position="465"/>
        <end position="499"/>
    </location>
</feature>
<accession>A0A9P0ZZY6</accession>
<feature type="repeat" description="PPR" evidence="3">
    <location>
        <begin position="220"/>
        <end position="254"/>
    </location>
</feature>
<proteinExistence type="inferred from homology"/>
<dbReference type="GO" id="GO:0003729">
    <property type="term" value="F:mRNA binding"/>
    <property type="evidence" value="ECO:0007669"/>
    <property type="project" value="TreeGrafter"/>
</dbReference>
<evidence type="ECO:0000256" key="2">
    <source>
        <dbReference type="ARBA" id="ARBA00022737"/>
    </source>
</evidence>
<dbReference type="PROSITE" id="PS51375">
    <property type="entry name" value="PPR"/>
    <property type="match status" value="7"/>
</dbReference>
<dbReference type="PANTHER" id="PTHR47447">
    <property type="entry name" value="OS03G0856100 PROTEIN"/>
    <property type="match status" value="1"/>
</dbReference>
<reference evidence="5" key="1">
    <citation type="submission" date="2022-07" db="EMBL/GenBank/DDBJ databases">
        <authorList>
            <person name="Macas J."/>
            <person name="Novak P."/>
            <person name="Neumann P."/>
        </authorList>
    </citation>
    <scope>NUCLEOTIDE SEQUENCE</scope>
</reference>
<dbReference type="Gene3D" id="1.25.40.10">
    <property type="entry name" value="Tetratricopeptide repeat domain"/>
    <property type="match status" value="3"/>
</dbReference>
<dbReference type="OrthoDB" id="185373at2759"/>
<dbReference type="Proteomes" id="UP001152484">
    <property type="component" value="Unassembled WGS sequence"/>
</dbReference>
<dbReference type="GO" id="GO:0045727">
    <property type="term" value="P:positive regulation of translation"/>
    <property type="evidence" value="ECO:0007669"/>
    <property type="project" value="TreeGrafter"/>
</dbReference>
<comment type="caution">
    <text evidence="5">The sequence shown here is derived from an EMBL/GenBank/DDBJ whole genome shotgun (WGS) entry which is preliminary data.</text>
</comment>
<evidence type="ECO:0000313" key="5">
    <source>
        <dbReference type="EMBL" id="CAH9120065.1"/>
    </source>
</evidence>
<feature type="region of interest" description="Disordered" evidence="4">
    <location>
        <begin position="38"/>
        <end position="102"/>
    </location>
</feature>
<evidence type="ECO:0000256" key="1">
    <source>
        <dbReference type="ARBA" id="ARBA00007626"/>
    </source>
</evidence>
<evidence type="ECO:0000313" key="6">
    <source>
        <dbReference type="Proteomes" id="UP001152484"/>
    </source>
</evidence>
<dbReference type="InterPro" id="IPR011990">
    <property type="entry name" value="TPR-like_helical_dom_sf"/>
</dbReference>
<name>A0A9P0ZZY6_CUSEU</name>
<keyword evidence="6" id="KW-1185">Reference proteome</keyword>
<dbReference type="GO" id="GO:0009570">
    <property type="term" value="C:chloroplast stroma"/>
    <property type="evidence" value="ECO:0007669"/>
    <property type="project" value="TreeGrafter"/>
</dbReference>
<feature type="repeat" description="PPR" evidence="3">
    <location>
        <begin position="430"/>
        <end position="464"/>
    </location>
</feature>
<sequence length="715" mass="80134">MAAKLSACLQIHFINAPSSSDTKHPVLSNSRRRRRLNISCNSSDSPPKVAEKHRSQRNGRSLSEQLKPLSTTLLSDQPKKTKIQSKPKPTWVNPTRPRPPALSLHRQNRAAYSYNNNPQLRDVKIFAKKLNEPGLSKDDFLAVLEEMPEPLTKENALLLLNNLINWEKSLLFLKWIRAKNQFPLETIFYNVVMKSLRSSWQFGLMEDLALEMEQNGVGLDNITYSTIITGAKRCKLSEKAIEWFERMYKTGLVPDEVTYSSVLDVYAQLGEVEEVMNLYERGRASGWTPDNVAFAVLAKVFGSNSDYDGIRFVLSEMKELEVKPNLVVYNTLLEALGKASKPGLARCLFEEMLENGVEPNEKTLTFMIKIYGKARWGRDALELWERMESNGWPKDIILYNTLLSMCADLGLVGEAERLFSDMRGLPGGRDSWSYTAMLNIYASGGAVSKALALFEEMSEVRVDLNVMGCTCLVQCLGKAKKFDDLVRVFYWAMDRGIRPDDKLSGSLLSVLSYCDVGGADEEKVFGCLLKANPGMVAFLKLLLLGQDSSTSHIDNDSLRKEFREILGNTSPGSRRPFCNCLIDICRKRNLGNRAHELLYAGTMYGLYPGLHSKTPKEWCLNVQSMSVGAAQTAFEEWMVSIVKMVEREEPLSEFLTARTGAGTHKFSQGLAHAFALQVDRFQAPFEENAAGVFVANRDDLVSWVQSNAAAASLLA</sequence>
<comment type="similarity">
    <text evidence="1">Belongs to the PPR family. P subfamily.</text>
</comment>
<dbReference type="Pfam" id="PF01535">
    <property type="entry name" value="PPR"/>
    <property type="match status" value="2"/>
</dbReference>
<feature type="repeat" description="PPR" evidence="3">
    <location>
        <begin position="255"/>
        <end position="289"/>
    </location>
</feature>
<dbReference type="EMBL" id="CAMAPE010000082">
    <property type="protein sequence ID" value="CAH9120065.1"/>
    <property type="molecule type" value="Genomic_DNA"/>
</dbReference>
<evidence type="ECO:0000256" key="4">
    <source>
        <dbReference type="SAM" id="MobiDB-lite"/>
    </source>
</evidence>
<organism evidence="5 6">
    <name type="scientific">Cuscuta europaea</name>
    <name type="common">European dodder</name>
    <dbReference type="NCBI Taxonomy" id="41803"/>
    <lineage>
        <taxon>Eukaryota</taxon>
        <taxon>Viridiplantae</taxon>
        <taxon>Streptophyta</taxon>
        <taxon>Embryophyta</taxon>
        <taxon>Tracheophyta</taxon>
        <taxon>Spermatophyta</taxon>
        <taxon>Magnoliopsida</taxon>
        <taxon>eudicotyledons</taxon>
        <taxon>Gunneridae</taxon>
        <taxon>Pentapetalae</taxon>
        <taxon>asterids</taxon>
        <taxon>lamiids</taxon>
        <taxon>Solanales</taxon>
        <taxon>Convolvulaceae</taxon>
        <taxon>Cuscuteae</taxon>
        <taxon>Cuscuta</taxon>
        <taxon>Cuscuta subgen. Cuscuta</taxon>
    </lineage>
</organism>
<protein>
    <recommendedName>
        <fullName evidence="7">Smr domain-containing protein</fullName>
    </recommendedName>
</protein>
<dbReference type="PANTHER" id="PTHR47447:SF3">
    <property type="entry name" value="OS03G0856100 PROTEIN"/>
    <property type="match status" value="1"/>
</dbReference>
<feature type="compositionally biased region" description="Polar residues" evidence="4">
    <location>
        <begin position="58"/>
        <end position="75"/>
    </location>
</feature>
<dbReference type="GO" id="GO:0042134">
    <property type="term" value="F:rRNA primary transcript binding"/>
    <property type="evidence" value="ECO:0007669"/>
    <property type="project" value="TreeGrafter"/>
</dbReference>
<feature type="repeat" description="PPR" evidence="3">
    <location>
        <begin position="360"/>
        <end position="394"/>
    </location>
</feature>
<evidence type="ECO:0008006" key="7">
    <source>
        <dbReference type="Google" id="ProtNLM"/>
    </source>
</evidence>
<dbReference type="Pfam" id="PF13041">
    <property type="entry name" value="PPR_2"/>
    <property type="match status" value="1"/>
</dbReference>
<dbReference type="Pfam" id="PF13812">
    <property type="entry name" value="PPR_3"/>
    <property type="match status" value="1"/>
</dbReference>
<dbReference type="AlphaFoldDB" id="A0A9P0ZZY6"/>
<keyword evidence="2" id="KW-0677">Repeat</keyword>